<dbReference type="RefSeq" id="XP_052753355.1">
    <property type="nucleotide sequence ID" value="XM_052897395.1"/>
</dbReference>
<dbReference type="InterPro" id="IPR057251">
    <property type="entry name" value="FP_C"/>
</dbReference>
<evidence type="ECO:0000259" key="1">
    <source>
        <dbReference type="Pfam" id="PF25298"/>
    </source>
</evidence>
<dbReference type="Pfam" id="PF25298">
    <property type="entry name" value="Baculo_FP_2nd"/>
    <property type="match status" value="1"/>
</dbReference>
<accession>A0ABM3MQ45</accession>
<dbReference type="GeneID" id="128201195"/>
<evidence type="ECO:0000313" key="3">
    <source>
        <dbReference type="RefSeq" id="XP_052753355.1"/>
    </source>
</evidence>
<name>A0ABM3MQ45_GALME</name>
<feature type="domain" description="FP protein C-terminal" evidence="1">
    <location>
        <begin position="113"/>
        <end position="163"/>
    </location>
</feature>
<keyword evidence="2" id="KW-1185">Reference proteome</keyword>
<proteinExistence type="predicted"/>
<gene>
    <name evidence="3" type="primary">LOC128201195</name>
</gene>
<sequence>MEKISRSCNLEIQAVPENLNENLISLLKKLCETIKVPLEDIQIQACRRVAKMNRSSKRPRNILVTVSSPRLRDTILSSYMRYNKAHAKEPLNSSHLDLQGESCRIYMAEHFSPECKILHLKTRQTASEKNYKYVWVKYGRIYVRKDDHSGAILIKNEDNLVRL</sequence>
<dbReference type="Proteomes" id="UP001652740">
    <property type="component" value="Unplaced"/>
</dbReference>
<organism evidence="2 3">
    <name type="scientific">Galleria mellonella</name>
    <name type="common">Greater wax moth</name>
    <dbReference type="NCBI Taxonomy" id="7137"/>
    <lineage>
        <taxon>Eukaryota</taxon>
        <taxon>Metazoa</taxon>
        <taxon>Ecdysozoa</taxon>
        <taxon>Arthropoda</taxon>
        <taxon>Hexapoda</taxon>
        <taxon>Insecta</taxon>
        <taxon>Pterygota</taxon>
        <taxon>Neoptera</taxon>
        <taxon>Endopterygota</taxon>
        <taxon>Lepidoptera</taxon>
        <taxon>Glossata</taxon>
        <taxon>Ditrysia</taxon>
        <taxon>Pyraloidea</taxon>
        <taxon>Pyralidae</taxon>
        <taxon>Galleriinae</taxon>
        <taxon>Galleria</taxon>
    </lineage>
</organism>
<protein>
    <submittedName>
        <fullName evidence="3">Uncharacterized protein LOC128201195</fullName>
    </submittedName>
</protein>
<dbReference type="Gene3D" id="3.30.70.1820">
    <property type="entry name" value="L1 transposable element, RRM domain"/>
    <property type="match status" value="1"/>
</dbReference>
<reference evidence="3" key="1">
    <citation type="submission" date="2025-08" db="UniProtKB">
        <authorList>
            <consortium name="RefSeq"/>
        </authorList>
    </citation>
    <scope>IDENTIFICATION</scope>
    <source>
        <tissue evidence="3">Whole larvae</tissue>
    </source>
</reference>
<evidence type="ECO:0000313" key="2">
    <source>
        <dbReference type="Proteomes" id="UP001652740"/>
    </source>
</evidence>